<gene>
    <name evidence="2" type="ORF">LEM8419_02027</name>
</gene>
<feature type="signal peptide" evidence="1">
    <location>
        <begin position="1"/>
        <end position="18"/>
    </location>
</feature>
<name>A0ABM9B1D8_9BACT</name>
<evidence type="ECO:0000256" key="1">
    <source>
        <dbReference type="SAM" id="SignalP"/>
    </source>
</evidence>
<comment type="caution">
    <text evidence="2">The sequence shown here is derived from an EMBL/GenBank/DDBJ whole genome shotgun (WGS) entry which is preliminary data.</text>
</comment>
<evidence type="ECO:0000313" key="2">
    <source>
        <dbReference type="EMBL" id="CAH1001072.1"/>
    </source>
</evidence>
<dbReference type="RefSeq" id="WP_238750980.1">
    <property type="nucleotide sequence ID" value="NZ_CAKLPZ010000002.1"/>
</dbReference>
<reference evidence="2" key="1">
    <citation type="submission" date="2021-12" db="EMBL/GenBank/DDBJ databases">
        <authorList>
            <person name="Rodrigo-Torres L."/>
            <person name="Arahal R. D."/>
            <person name="Lucena T."/>
        </authorList>
    </citation>
    <scope>NUCLEOTIDE SEQUENCE</scope>
    <source>
        <strain evidence="2">CECT 8419</strain>
    </source>
</reference>
<protein>
    <submittedName>
        <fullName evidence="2">Uncharacterized protein</fullName>
    </submittedName>
</protein>
<accession>A0ABM9B1D8</accession>
<evidence type="ECO:0000313" key="3">
    <source>
        <dbReference type="Proteomes" id="UP000837803"/>
    </source>
</evidence>
<feature type="chain" id="PRO_5045900940" evidence="1">
    <location>
        <begin position="19"/>
        <end position="125"/>
    </location>
</feature>
<keyword evidence="1" id="KW-0732">Signal</keyword>
<proteinExistence type="predicted"/>
<dbReference type="Proteomes" id="UP000837803">
    <property type="component" value="Unassembled WGS sequence"/>
</dbReference>
<keyword evidence="3" id="KW-1185">Reference proteome</keyword>
<sequence>MKTLLITFFLLLCTCVPAQEDSRTQQLESEDGTHYTYSLRTTTVDQADLVQAFAQAAGVTVNARFSGDWTTSDDDGIAYSLDTRRNRLSIDYRGDDAEVMQRAKEKARVLRKRLNIPVAPEPKKI</sequence>
<dbReference type="EMBL" id="CAKLPZ010000002">
    <property type="protein sequence ID" value="CAH1001072.1"/>
    <property type="molecule type" value="Genomic_DNA"/>
</dbReference>
<organism evidence="2 3">
    <name type="scientific">Neolewinella maritima</name>
    <dbReference type="NCBI Taxonomy" id="1383882"/>
    <lineage>
        <taxon>Bacteria</taxon>
        <taxon>Pseudomonadati</taxon>
        <taxon>Bacteroidota</taxon>
        <taxon>Saprospiria</taxon>
        <taxon>Saprospirales</taxon>
        <taxon>Lewinellaceae</taxon>
        <taxon>Neolewinella</taxon>
    </lineage>
</organism>